<dbReference type="Pfam" id="PF14303">
    <property type="entry name" value="NAM-associated"/>
    <property type="match status" value="1"/>
</dbReference>
<dbReference type="PANTHER" id="PTHR45023:SF4">
    <property type="entry name" value="GLYCINE-RICH PROTEIN-RELATED"/>
    <property type="match status" value="1"/>
</dbReference>
<evidence type="ECO:0000313" key="4">
    <source>
        <dbReference type="Proteomes" id="UP000235392"/>
    </source>
</evidence>
<dbReference type="PANTHER" id="PTHR45023">
    <property type="match status" value="1"/>
</dbReference>
<protein>
    <recommendedName>
        <fullName evidence="2">No apical meristem-associated C-terminal domain-containing protein</fullName>
    </recommendedName>
</protein>
<evidence type="ECO:0000313" key="3">
    <source>
        <dbReference type="EMBL" id="PLW51165.1"/>
    </source>
</evidence>
<feature type="domain" description="No apical meristem-associated C-terminal" evidence="2">
    <location>
        <begin position="114"/>
        <end position="268"/>
    </location>
</feature>
<accession>A0A2N5VMD8</accession>
<gene>
    <name evidence="3" type="ORF">PCASD_02440</name>
</gene>
<dbReference type="Proteomes" id="UP000235392">
    <property type="component" value="Unassembled WGS sequence"/>
</dbReference>
<feature type="compositionally biased region" description="Polar residues" evidence="1">
    <location>
        <begin position="275"/>
        <end position="289"/>
    </location>
</feature>
<dbReference type="AlphaFoldDB" id="A0A2N5VMD8"/>
<dbReference type="InterPro" id="IPR029466">
    <property type="entry name" value="NAM-associated_C"/>
</dbReference>
<dbReference type="EMBL" id="PGCI01000007">
    <property type="protein sequence ID" value="PLW51165.1"/>
    <property type="molecule type" value="Genomic_DNA"/>
</dbReference>
<reference evidence="3 4" key="1">
    <citation type="submission" date="2017-11" db="EMBL/GenBank/DDBJ databases">
        <title>De novo assembly and phasing of dikaryotic genomes from two isolates of Puccinia coronata f. sp. avenae, the causal agent of oat crown rust.</title>
        <authorList>
            <person name="Miller M.E."/>
            <person name="Zhang Y."/>
            <person name="Omidvar V."/>
            <person name="Sperschneider J."/>
            <person name="Schwessinger B."/>
            <person name="Raley C."/>
            <person name="Palmer J.M."/>
            <person name="Garnica D."/>
            <person name="Upadhyaya N."/>
            <person name="Rathjen J."/>
            <person name="Taylor J.M."/>
            <person name="Park R.F."/>
            <person name="Dodds P.N."/>
            <person name="Hirsch C.D."/>
            <person name="Kianian S.F."/>
            <person name="Figueroa M."/>
        </authorList>
    </citation>
    <scope>NUCLEOTIDE SEQUENCE [LARGE SCALE GENOMIC DNA]</scope>
    <source>
        <strain evidence="3">12SD80</strain>
    </source>
</reference>
<evidence type="ECO:0000259" key="2">
    <source>
        <dbReference type="Pfam" id="PF14303"/>
    </source>
</evidence>
<proteinExistence type="predicted"/>
<feature type="compositionally biased region" description="Acidic residues" evidence="1">
    <location>
        <begin position="305"/>
        <end position="319"/>
    </location>
</feature>
<name>A0A2N5VMD8_9BASI</name>
<evidence type="ECO:0000256" key="1">
    <source>
        <dbReference type="SAM" id="MobiDB-lite"/>
    </source>
</evidence>
<organism evidence="3 4">
    <name type="scientific">Puccinia coronata f. sp. avenae</name>
    <dbReference type="NCBI Taxonomy" id="200324"/>
    <lineage>
        <taxon>Eukaryota</taxon>
        <taxon>Fungi</taxon>
        <taxon>Dikarya</taxon>
        <taxon>Basidiomycota</taxon>
        <taxon>Pucciniomycotina</taxon>
        <taxon>Pucciniomycetes</taxon>
        <taxon>Pucciniales</taxon>
        <taxon>Pucciniaceae</taxon>
        <taxon>Puccinia</taxon>
    </lineage>
</organism>
<sequence length="343" mass="39212">MPSNTPRTKRSPNFLPEEDEQLAKSWHVISTNPVTANQQGKDDFFNRVTMDYNRFAPGPQRDSPGLQARWKNLQKAVLVFCAIHQKIEEKPPSGSSPSDWLIEAKKTYFEQEGRQFIYKRSWNLLRNCEKFMNMAKKGKAKNGRRDSLAPNILLVSSSPSPAPATLSKNQTKSETVGCNTNWKRPPGIKAEKRKIEESDFRQKKLKLLEKSNNESTFRIAEACRANNIQEKLARIDQNKSDRLFMLQRVDDCPDEEAKEFFLARRKEIMDRVRNPAQTSSSLSARTQATPRLPGPSSETNGPLDLDNDSSDEDADEEESVQQYYTQSDARSESEMPWLDPHLS</sequence>
<feature type="region of interest" description="Disordered" evidence="1">
    <location>
        <begin position="272"/>
        <end position="343"/>
    </location>
</feature>
<comment type="caution">
    <text evidence="3">The sequence shown here is derived from an EMBL/GenBank/DDBJ whole genome shotgun (WGS) entry which is preliminary data.</text>
</comment>